<reference evidence="15" key="1">
    <citation type="submission" date="2016-06" db="UniProtKB">
        <authorList>
            <consortium name="WormBaseParasite"/>
        </authorList>
    </citation>
    <scope>IDENTIFICATION</scope>
</reference>
<protein>
    <submittedName>
        <fullName evidence="15">HTH CENPB-type domain-containing protein</fullName>
    </submittedName>
</protein>
<keyword evidence="5" id="KW-0862">Zinc</keyword>
<name>A0A183AP81_9TREM</name>
<dbReference type="SMART" id="SM00561">
    <property type="entry name" value="MBT"/>
    <property type="match status" value="3"/>
</dbReference>
<dbReference type="PROSITE" id="PS51079">
    <property type="entry name" value="MBT"/>
    <property type="match status" value="3"/>
</dbReference>
<dbReference type="Gene3D" id="1.10.10.60">
    <property type="entry name" value="Homeodomain-like"/>
    <property type="match status" value="1"/>
</dbReference>
<dbReference type="Pfam" id="PF02820">
    <property type="entry name" value="MBT"/>
    <property type="match status" value="3"/>
</dbReference>
<reference evidence="13 14" key="2">
    <citation type="submission" date="2018-11" db="EMBL/GenBank/DDBJ databases">
        <authorList>
            <consortium name="Pathogen Informatics"/>
        </authorList>
    </citation>
    <scope>NUCLEOTIDE SEQUENCE [LARGE SCALE GENOMIC DNA]</scope>
    <source>
        <strain evidence="13 14">Egypt</strain>
    </source>
</reference>
<feature type="compositionally biased region" description="Polar residues" evidence="11">
    <location>
        <begin position="823"/>
        <end position="832"/>
    </location>
</feature>
<dbReference type="OrthoDB" id="8188861at2759"/>
<dbReference type="InterPro" id="IPR050548">
    <property type="entry name" value="PcG_chromatin_remod_factors"/>
</dbReference>
<dbReference type="PROSITE" id="PS51253">
    <property type="entry name" value="HTH_CENPB"/>
    <property type="match status" value="1"/>
</dbReference>
<keyword evidence="2" id="KW-0479">Metal-binding</keyword>
<dbReference type="Gene3D" id="4.10.320.30">
    <property type="match status" value="1"/>
</dbReference>
<dbReference type="Pfam" id="PF01530">
    <property type="entry name" value="zf-C2HC"/>
    <property type="match status" value="1"/>
</dbReference>
<evidence type="ECO:0000256" key="7">
    <source>
        <dbReference type="ARBA" id="ARBA00023125"/>
    </source>
</evidence>
<dbReference type="PROSITE" id="PS51802">
    <property type="entry name" value="ZF_CCHHC"/>
    <property type="match status" value="1"/>
</dbReference>
<keyword evidence="9" id="KW-0539">Nucleus</keyword>
<feature type="region of interest" description="Disordered" evidence="11">
    <location>
        <begin position="602"/>
        <end position="632"/>
    </location>
</feature>
<keyword evidence="3" id="KW-0677">Repeat</keyword>
<feature type="compositionally biased region" description="Basic and acidic residues" evidence="11">
    <location>
        <begin position="839"/>
        <end position="854"/>
    </location>
</feature>
<evidence type="ECO:0000313" key="13">
    <source>
        <dbReference type="EMBL" id="VDP84152.1"/>
    </source>
</evidence>
<proteinExistence type="predicted"/>
<evidence type="ECO:0000256" key="10">
    <source>
        <dbReference type="PROSITE-ProRule" id="PRU00459"/>
    </source>
</evidence>
<keyword evidence="6" id="KW-0805">Transcription regulation</keyword>
<dbReference type="CDD" id="cd20102">
    <property type="entry name" value="MBT_L3MBTL1-like_rpt2"/>
    <property type="match status" value="1"/>
</dbReference>
<dbReference type="GO" id="GO:0008270">
    <property type="term" value="F:zinc ion binding"/>
    <property type="evidence" value="ECO:0007669"/>
    <property type="project" value="UniProtKB-KW"/>
</dbReference>
<dbReference type="InterPro" id="IPR036060">
    <property type="entry name" value="Znf_C2H2C_sf"/>
</dbReference>
<feature type="region of interest" description="Disordered" evidence="11">
    <location>
        <begin position="170"/>
        <end position="189"/>
    </location>
</feature>
<keyword evidence="4" id="KW-0863">Zinc-finger</keyword>
<dbReference type="WBParaSite" id="ECPE_0000879201-mRNA-1">
    <property type="protein sequence ID" value="ECPE_0000879201-mRNA-1"/>
    <property type="gene ID" value="ECPE_0000879201"/>
</dbReference>
<dbReference type="GO" id="GO:0003682">
    <property type="term" value="F:chromatin binding"/>
    <property type="evidence" value="ECO:0007669"/>
    <property type="project" value="TreeGrafter"/>
</dbReference>
<evidence type="ECO:0000256" key="11">
    <source>
        <dbReference type="SAM" id="MobiDB-lite"/>
    </source>
</evidence>
<evidence type="ECO:0000259" key="12">
    <source>
        <dbReference type="PROSITE" id="PS51253"/>
    </source>
</evidence>
<evidence type="ECO:0000313" key="15">
    <source>
        <dbReference type="WBParaSite" id="ECPE_0000879201-mRNA-1"/>
    </source>
</evidence>
<evidence type="ECO:0000256" key="9">
    <source>
        <dbReference type="ARBA" id="ARBA00023242"/>
    </source>
</evidence>
<dbReference type="InterPro" id="IPR006600">
    <property type="entry name" value="HTH_CenpB_DNA-bd_dom"/>
</dbReference>
<dbReference type="PANTHER" id="PTHR12247">
    <property type="entry name" value="POLYCOMB GROUP PROTEIN"/>
    <property type="match status" value="1"/>
</dbReference>
<evidence type="ECO:0000256" key="3">
    <source>
        <dbReference type="ARBA" id="ARBA00022737"/>
    </source>
</evidence>
<dbReference type="SUPFAM" id="SSF103637">
    <property type="entry name" value="CCHHC domain"/>
    <property type="match status" value="1"/>
</dbReference>
<comment type="subcellular location">
    <subcellularLocation>
        <location evidence="1">Nucleus</location>
    </subcellularLocation>
</comment>
<dbReference type="InterPro" id="IPR002515">
    <property type="entry name" value="Znf_C2H2C"/>
</dbReference>
<feature type="repeat" description="MBT" evidence="10">
    <location>
        <begin position="262"/>
        <end position="375"/>
    </location>
</feature>
<feature type="domain" description="HTH CENPB-type" evidence="12">
    <location>
        <begin position="66"/>
        <end position="138"/>
    </location>
</feature>
<evidence type="ECO:0000256" key="2">
    <source>
        <dbReference type="ARBA" id="ARBA00022723"/>
    </source>
</evidence>
<dbReference type="InterPro" id="IPR004092">
    <property type="entry name" value="Mbt"/>
</dbReference>
<dbReference type="Gene3D" id="2.30.30.140">
    <property type="match status" value="3"/>
</dbReference>
<organism evidence="15">
    <name type="scientific">Echinostoma caproni</name>
    <dbReference type="NCBI Taxonomy" id="27848"/>
    <lineage>
        <taxon>Eukaryota</taxon>
        <taxon>Metazoa</taxon>
        <taxon>Spiralia</taxon>
        <taxon>Lophotrochozoa</taxon>
        <taxon>Platyhelminthes</taxon>
        <taxon>Trematoda</taxon>
        <taxon>Digenea</taxon>
        <taxon>Plagiorchiida</taxon>
        <taxon>Echinostomata</taxon>
        <taxon>Echinostomatoidea</taxon>
        <taxon>Echinostomatidae</taxon>
        <taxon>Echinostoma</taxon>
    </lineage>
</organism>
<dbReference type="SUPFAM" id="SSF63748">
    <property type="entry name" value="Tudor/PWWP/MBT"/>
    <property type="match status" value="3"/>
</dbReference>
<dbReference type="InterPro" id="IPR009057">
    <property type="entry name" value="Homeodomain-like_sf"/>
</dbReference>
<dbReference type="Pfam" id="PF03221">
    <property type="entry name" value="HTH_Tnp_Tc5"/>
    <property type="match status" value="1"/>
</dbReference>
<keyword evidence="7" id="KW-0238">DNA-binding</keyword>
<feature type="compositionally biased region" description="Polar residues" evidence="11">
    <location>
        <begin position="857"/>
        <end position="876"/>
    </location>
</feature>
<dbReference type="AlphaFoldDB" id="A0A183AP81"/>
<dbReference type="Proteomes" id="UP000272942">
    <property type="component" value="Unassembled WGS sequence"/>
</dbReference>
<accession>A0A183AP81</accession>
<gene>
    <name evidence="13" type="ORF">ECPE_LOCUS8764</name>
</gene>
<dbReference type="GO" id="GO:0045892">
    <property type="term" value="P:negative regulation of DNA-templated transcription"/>
    <property type="evidence" value="ECO:0007669"/>
    <property type="project" value="TreeGrafter"/>
</dbReference>
<evidence type="ECO:0000313" key="14">
    <source>
        <dbReference type="Proteomes" id="UP000272942"/>
    </source>
</evidence>
<dbReference type="SUPFAM" id="SSF46689">
    <property type="entry name" value="Homeodomain-like"/>
    <property type="match status" value="2"/>
</dbReference>
<feature type="compositionally biased region" description="Low complexity" evidence="11">
    <location>
        <begin position="799"/>
        <end position="813"/>
    </location>
</feature>
<dbReference type="GO" id="GO:0003677">
    <property type="term" value="F:DNA binding"/>
    <property type="evidence" value="ECO:0007669"/>
    <property type="project" value="UniProtKB-KW"/>
</dbReference>
<feature type="repeat" description="MBT" evidence="10">
    <location>
        <begin position="386"/>
        <end position="489"/>
    </location>
</feature>
<keyword evidence="14" id="KW-1185">Reference proteome</keyword>
<feature type="region of interest" description="Disordered" evidence="11">
    <location>
        <begin position="765"/>
        <end position="876"/>
    </location>
</feature>
<dbReference type="PANTHER" id="PTHR12247:SF131">
    <property type="entry name" value="LD05287P"/>
    <property type="match status" value="1"/>
</dbReference>
<evidence type="ECO:0000256" key="5">
    <source>
        <dbReference type="ARBA" id="ARBA00022833"/>
    </source>
</evidence>
<evidence type="ECO:0000256" key="1">
    <source>
        <dbReference type="ARBA" id="ARBA00004123"/>
    </source>
</evidence>
<dbReference type="GO" id="GO:0042393">
    <property type="term" value="F:histone binding"/>
    <property type="evidence" value="ECO:0007669"/>
    <property type="project" value="TreeGrafter"/>
</dbReference>
<keyword evidence="8" id="KW-0804">Transcription</keyword>
<feature type="repeat" description="MBT" evidence="10">
    <location>
        <begin position="499"/>
        <end position="601"/>
    </location>
</feature>
<evidence type="ECO:0000256" key="8">
    <source>
        <dbReference type="ARBA" id="ARBA00023163"/>
    </source>
</evidence>
<dbReference type="EMBL" id="UZAN01046435">
    <property type="protein sequence ID" value="VDP84152.1"/>
    <property type="molecule type" value="Genomic_DNA"/>
</dbReference>
<dbReference type="GO" id="GO:0005634">
    <property type="term" value="C:nucleus"/>
    <property type="evidence" value="ECO:0007669"/>
    <property type="project" value="UniProtKB-SubCell"/>
</dbReference>
<sequence length="876" mass="96507">MMRYCVRKAHNRLSSECRVKVLEALSSGLSVQSVAHHFRISSATVIRIVNRNGAVNSELSLPQTFSKPRTRKLKWPQLDDALLRWCGATLNEGTEITTVLLREQAISLAQQLGLTGFSRYANSWICQWNQKHGIMQNPVNMVLSLKMKKRKRALPLRKWRTMAISRTAAASSDLHDRNPPGVGNRFRESANGVCGKKRVSDALLDNERAHFGHAANDSLLANGKMSTSGRPRKQRILDSDTLNCSKDRLSHVSSMISRCVPFEWGSYLKELSSSPVDISFFSHVPSEIRKECKLGRLGSRVFPDVLFKLDQYLEGVDPHHESLFCALKVAEVVGRRVRLRFVGYPEKYDFWTTVDSPFLFPVGWCAHNRRQLQPPKSHIEKDQREFDWDSFLSKGKYSAVPPSAFKSLWDASSDNSPTHEFRVGYKLEAVDKRNPAAVCVATINDRIGDYVLVHFDGWDCGFDQWAHISSPLLHPVGYCEEHELILSIPVDWTTKPCGFTWDQYLKETNSKAVPTEAFTKASSCSPGSSSGPQVGQRLEAVDRRCPQLIRVANIVSVGPPGFLTIGYDGWQDKFNVCLETNCADLFPVGYCQATDHPLQPPPGYDLDEFSALPGDAQSNSSASSVSGGGGSGSTQLASCPTIGCKGYGHAKGPRHTTHQRLSGCPYSDANLKRDFIRAHDRLTSTSIVPATPDSTSPTISQMPKLEQQIDTPTSDHLAIGHQRVSPDSSVRSDAFLTRRVPSPVHAAAMSPSLIVSSCPSSSSSCSLSSALTTMSKPPSEPESQTIKINSVPPTPSRSPTPISSSSAVESISAFKDNPPPTTVHVSTESKVVTTPLDLSVDREKHRVVHDKPPELQEASQENGDYSNLSSNTLKSW</sequence>
<evidence type="ECO:0000256" key="4">
    <source>
        <dbReference type="ARBA" id="ARBA00022771"/>
    </source>
</evidence>
<feature type="compositionally biased region" description="Polar residues" evidence="11">
    <location>
        <begin position="770"/>
        <end position="788"/>
    </location>
</feature>
<evidence type="ECO:0000256" key="6">
    <source>
        <dbReference type="ARBA" id="ARBA00023015"/>
    </source>
</evidence>